<keyword evidence="1" id="KW-0175">Coiled coil</keyword>
<feature type="region of interest" description="Disordered" evidence="2">
    <location>
        <begin position="461"/>
        <end position="489"/>
    </location>
</feature>
<dbReference type="GO" id="GO:0045046">
    <property type="term" value="P:protein import into peroxisome membrane"/>
    <property type="evidence" value="ECO:0007669"/>
    <property type="project" value="TreeGrafter"/>
</dbReference>
<organism evidence="3 4">
    <name type="scientific">Collybia nuda</name>
    <dbReference type="NCBI Taxonomy" id="64659"/>
    <lineage>
        <taxon>Eukaryota</taxon>
        <taxon>Fungi</taxon>
        <taxon>Dikarya</taxon>
        <taxon>Basidiomycota</taxon>
        <taxon>Agaricomycotina</taxon>
        <taxon>Agaricomycetes</taxon>
        <taxon>Agaricomycetidae</taxon>
        <taxon>Agaricales</taxon>
        <taxon>Tricholomatineae</taxon>
        <taxon>Clitocybaceae</taxon>
        <taxon>Collybia</taxon>
    </lineage>
</organism>
<evidence type="ECO:0000313" key="3">
    <source>
        <dbReference type="EMBL" id="KAF9461116.1"/>
    </source>
</evidence>
<feature type="compositionally biased region" description="Basic and acidic residues" evidence="2">
    <location>
        <begin position="117"/>
        <end position="132"/>
    </location>
</feature>
<dbReference type="GO" id="GO:0030674">
    <property type="term" value="F:protein-macromolecule adaptor activity"/>
    <property type="evidence" value="ECO:0007669"/>
    <property type="project" value="TreeGrafter"/>
</dbReference>
<keyword evidence="4" id="KW-1185">Reference proteome</keyword>
<dbReference type="AlphaFoldDB" id="A0A9P5Y4F3"/>
<evidence type="ECO:0000256" key="2">
    <source>
        <dbReference type="SAM" id="MobiDB-lite"/>
    </source>
</evidence>
<evidence type="ECO:0000256" key="1">
    <source>
        <dbReference type="SAM" id="Coils"/>
    </source>
</evidence>
<feature type="region of interest" description="Disordered" evidence="2">
    <location>
        <begin position="156"/>
        <end position="177"/>
    </location>
</feature>
<comment type="caution">
    <text evidence="3">The sequence shown here is derived from an EMBL/GenBank/DDBJ whole genome shotgun (WGS) entry which is preliminary data.</text>
</comment>
<accession>A0A9P5Y4F3</accession>
<sequence>MLSSVKTFVSTRRQGLTKAAGIVGGLYLVRQYITDRLDEVKNRLEEEKVARDVLKRRFDQTQEDISYTVLALIPTLAEQVLGQMDVEGLTKELQSRSRARKAARALGPGSGSGSGQTHEETQVQEQAHEGEGSRPPSSLASSVDVVGRMKTASEAGSSLTSSYHVAERSEGASESVDGVSASGVGLGSWVEAGAAQGPFSNVGVEVRELVLNGDALSVTESAMTDSVMSSSFTSDASSTRTTADLWNEVKILTFTRTLTTLYSTTLLSLFTALQLTLLARSKYVQSIIAKERDERMRETLEAQFSIANILLGRTAGLEELMSGDMSSLLGDEGGDGENEVISEEVESMFLTMSWWMLHVGWKDVGERVRRGVEEVFDGVSLKSKLAAIDLHRLVGDVRRRVEHEVTFEGQERRINFLSSLLPSTLETVQHVLTQGGFPSRPPYTHLDLLEFDDASVASSLSLSLPHSHPPTSPSPTPLRLNLSGHPTPPPLHHNPSFAALLAETHTTITSPDFAHVLEACLDRATGVLVAGLEREVFVSSSDPPPAPGEPVRIRLAGMLPGLARWSERALCGLPNELVDSLLDLREVECLSAIVFARFEERFR</sequence>
<gene>
    <name evidence="3" type="ORF">BDZ94DRAFT_1310961</name>
</gene>
<feature type="compositionally biased region" description="Pro residues" evidence="2">
    <location>
        <begin position="467"/>
        <end position="476"/>
    </location>
</feature>
<proteinExistence type="predicted"/>
<dbReference type="Pfam" id="PF04882">
    <property type="entry name" value="Peroxin-3"/>
    <property type="match status" value="1"/>
</dbReference>
<feature type="region of interest" description="Disordered" evidence="2">
    <location>
        <begin position="92"/>
        <end position="142"/>
    </location>
</feature>
<dbReference type="PANTHER" id="PTHR28080">
    <property type="entry name" value="PEROXISOMAL BIOGENESIS FACTOR 3"/>
    <property type="match status" value="1"/>
</dbReference>
<dbReference type="OrthoDB" id="45930at2759"/>
<dbReference type="EMBL" id="MU150289">
    <property type="protein sequence ID" value="KAF9461116.1"/>
    <property type="molecule type" value="Genomic_DNA"/>
</dbReference>
<dbReference type="Proteomes" id="UP000807353">
    <property type="component" value="Unassembled WGS sequence"/>
</dbReference>
<feature type="coiled-coil region" evidence="1">
    <location>
        <begin position="37"/>
        <end position="64"/>
    </location>
</feature>
<protein>
    <submittedName>
        <fullName evidence="3">Peroxin-3</fullName>
    </submittedName>
</protein>
<reference evidence="3" key="1">
    <citation type="submission" date="2020-11" db="EMBL/GenBank/DDBJ databases">
        <authorList>
            <consortium name="DOE Joint Genome Institute"/>
            <person name="Ahrendt S."/>
            <person name="Riley R."/>
            <person name="Andreopoulos W."/>
            <person name="Labutti K."/>
            <person name="Pangilinan J."/>
            <person name="Ruiz-Duenas F.J."/>
            <person name="Barrasa J.M."/>
            <person name="Sanchez-Garcia M."/>
            <person name="Camarero S."/>
            <person name="Miyauchi S."/>
            <person name="Serrano A."/>
            <person name="Linde D."/>
            <person name="Babiker R."/>
            <person name="Drula E."/>
            <person name="Ayuso-Fernandez I."/>
            <person name="Pacheco R."/>
            <person name="Padilla G."/>
            <person name="Ferreira P."/>
            <person name="Barriuso J."/>
            <person name="Kellner H."/>
            <person name="Castanera R."/>
            <person name="Alfaro M."/>
            <person name="Ramirez L."/>
            <person name="Pisabarro A.G."/>
            <person name="Kuo A."/>
            <person name="Tritt A."/>
            <person name="Lipzen A."/>
            <person name="He G."/>
            <person name="Yan M."/>
            <person name="Ng V."/>
            <person name="Cullen D."/>
            <person name="Martin F."/>
            <person name="Rosso M.-N."/>
            <person name="Henrissat B."/>
            <person name="Hibbett D."/>
            <person name="Martinez A.T."/>
            <person name="Grigoriev I.V."/>
        </authorList>
    </citation>
    <scope>NUCLEOTIDE SEQUENCE</scope>
    <source>
        <strain evidence="3">CBS 247.69</strain>
    </source>
</reference>
<name>A0A9P5Y4F3_9AGAR</name>
<evidence type="ECO:0000313" key="4">
    <source>
        <dbReference type="Proteomes" id="UP000807353"/>
    </source>
</evidence>
<dbReference type="PANTHER" id="PTHR28080:SF1">
    <property type="entry name" value="PEROXISOMAL BIOGENESIS FACTOR 3"/>
    <property type="match status" value="1"/>
</dbReference>
<dbReference type="GO" id="GO:0005778">
    <property type="term" value="C:peroxisomal membrane"/>
    <property type="evidence" value="ECO:0007669"/>
    <property type="project" value="InterPro"/>
</dbReference>
<dbReference type="InterPro" id="IPR006966">
    <property type="entry name" value="Peroxin-3"/>
</dbReference>